<reference evidence="1 2" key="1">
    <citation type="submission" date="2018-06" db="EMBL/GenBank/DDBJ databases">
        <authorList>
            <consortium name="Pathogen Informatics"/>
            <person name="Doyle S."/>
        </authorList>
    </citation>
    <scope>NUCLEOTIDE SEQUENCE [LARGE SCALE GENOMIC DNA]</scope>
    <source>
        <strain evidence="1 2">NCTC12195</strain>
    </source>
</reference>
<dbReference type="AlphaFoldDB" id="A0A380FB72"/>
<sequence length="59" mass="6639">MAKRYERSKKPSFFTWLGGLFLCAVLGTGTLFGSHVANAKDTAHQEQPKVETISKKRNR</sequence>
<evidence type="ECO:0000313" key="2">
    <source>
        <dbReference type="Proteomes" id="UP000255277"/>
    </source>
</evidence>
<accession>A0A380FB72</accession>
<evidence type="ECO:0000313" key="1">
    <source>
        <dbReference type="EMBL" id="SUM31145.1"/>
    </source>
</evidence>
<organism evidence="1 2">
    <name type="scientific">Staphylococcus gallinarum</name>
    <dbReference type="NCBI Taxonomy" id="1293"/>
    <lineage>
        <taxon>Bacteria</taxon>
        <taxon>Bacillati</taxon>
        <taxon>Bacillota</taxon>
        <taxon>Bacilli</taxon>
        <taxon>Bacillales</taxon>
        <taxon>Staphylococcaceae</taxon>
        <taxon>Staphylococcus</taxon>
    </lineage>
</organism>
<name>A0A380FB72_STAGA</name>
<proteinExistence type="predicted"/>
<dbReference type="Proteomes" id="UP000255277">
    <property type="component" value="Unassembled WGS sequence"/>
</dbReference>
<gene>
    <name evidence="1" type="ORF">NCTC12195_00551</name>
</gene>
<dbReference type="EMBL" id="UHDK01000001">
    <property type="protein sequence ID" value="SUM31145.1"/>
    <property type="molecule type" value="Genomic_DNA"/>
</dbReference>
<protein>
    <submittedName>
        <fullName evidence="1">Uncharacterized protein</fullName>
    </submittedName>
</protein>